<evidence type="ECO:0000256" key="1">
    <source>
        <dbReference type="SAM" id="MobiDB-lite"/>
    </source>
</evidence>
<name>A0AA38LLR8_TAXCH</name>
<sequence length="52" mass="5882">MDANRPVRPKSAQGALGHPGQRDAWDADRRRSRKPMRSCHVSSQEKGPKSQR</sequence>
<feature type="region of interest" description="Disordered" evidence="1">
    <location>
        <begin position="1"/>
        <end position="52"/>
    </location>
</feature>
<reference evidence="2 3" key="1">
    <citation type="journal article" date="2021" name="Nat. Plants">
        <title>The Taxus genome provides insights into paclitaxel biosynthesis.</title>
        <authorList>
            <person name="Xiong X."/>
            <person name="Gou J."/>
            <person name="Liao Q."/>
            <person name="Li Y."/>
            <person name="Zhou Q."/>
            <person name="Bi G."/>
            <person name="Li C."/>
            <person name="Du R."/>
            <person name="Wang X."/>
            <person name="Sun T."/>
            <person name="Guo L."/>
            <person name="Liang H."/>
            <person name="Lu P."/>
            <person name="Wu Y."/>
            <person name="Zhang Z."/>
            <person name="Ro D.K."/>
            <person name="Shang Y."/>
            <person name="Huang S."/>
            <person name="Yan J."/>
        </authorList>
    </citation>
    <scope>NUCLEOTIDE SEQUENCE [LARGE SCALE GENOMIC DNA]</scope>
    <source>
        <strain evidence="2">Ta-2019</strain>
    </source>
</reference>
<proteinExistence type="predicted"/>
<evidence type="ECO:0000313" key="2">
    <source>
        <dbReference type="EMBL" id="KAH9325972.1"/>
    </source>
</evidence>
<evidence type="ECO:0000313" key="3">
    <source>
        <dbReference type="Proteomes" id="UP000824469"/>
    </source>
</evidence>
<organism evidence="2 3">
    <name type="scientific">Taxus chinensis</name>
    <name type="common">Chinese yew</name>
    <name type="synonym">Taxus wallichiana var. chinensis</name>
    <dbReference type="NCBI Taxonomy" id="29808"/>
    <lineage>
        <taxon>Eukaryota</taxon>
        <taxon>Viridiplantae</taxon>
        <taxon>Streptophyta</taxon>
        <taxon>Embryophyta</taxon>
        <taxon>Tracheophyta</taxon>
        <taxon>Spermatophyta</taxon>
        <taxon>Pinopsida</taxon>
        <taxon>Pinidae</taxon>
        <taxon>Conifers II</taxon>
        <taxon>Cupressales</taxon>
        <taxon>Taxaceae</taxon>
        <taxon>Taxus</taxon>
    </lineage>
</organism>
<dbReference type="AlphaFoldDB" id="A0AA38LLR8"/>
<gene>
    <name evidence="2" type="ORF">KI387_006150</name>
</gene>
<comment type="caution">
    <text evidence="2">The sequence shown here is derived from an EMBL/GenBank/DDBJ whole genome shotgun (WGS) entry which is preliminary data.</text>
</comment>
<keyword evidence="3" id="KW-1185">Reference proteome</keyword>
<accession>A0AA38LLR8</accession>
<protein>
    <submittedName>
        <fullName evidence="2">Uncharacterized protein</fullName>
    </submittedName>
</protein>
<dbReference type="Proteomes" id="UP000824469">
    <property type="component" value="Unassembled WGS sequence"/>
</dbReference>
<feature type="compositionally biased region" description="Basic and acidic residues" evidence="1">
    <location>
        <begin position="20"/>
        <end position="29"/>
    </location>
</feature>
<feature type="non-terminal residue" evidence="2">
    <location>
        <position position="52"/>
    </location>
</feature>
<dbReference type="EMBL" id="JAHRHJ020000002">
    <property type="protein sequence ID" value="KAH9325972.1"/>
    <property type="molecule type" value="Genomic_DNA"/>
</dbReference>